<evidence type="ECO:0000259" key="4">
    <source>
        <dbReference type="Pfam" id="PF10531"/>
    </source>
</evidence>
<evidence type="ECO:0000313" key="5">
    <source>
        <dbReference type="EMBL" id="MBL0719422.1"/>
    </source>
</evidence>
<reference evidence="5 6" key="1">
    <citation type="submission" date="2021-01" db="EMBL/GenBank/DDBJ databases">
        <title>Piscinibacter sp. Jin2 Genome sequencing and assembly.</title>
        <authorList>
            <person name="Kim I."/>
        </authorList>
    </citation>
    <scope>NUCLEOTIDE SEQUENCE [LARGE SCALE GENOMIC DNA]</scope>
    <source>
        <strain evidence="5 6">Jin2</strain>
    </source>
</reference>
<feature type="signal peptide" evidence="2">
    <location>
        <begin position="1"/>
        <end position="27"/>
    </location>
</feature>
<dbReference type="InterPro" id="IPR019554">
    <property type="entry name" value="Soluble_ligand-bd"/>
</dbReference>
<feature type="chain" id="PRO_5040988953" evidence="2">
    <location>
        <begin position="28"/>
        <end position="579"/>
    </location>
</feature>
<evidence type="ECO:0000256" key="2">
    <source>
        <dbReference type="SAM" id="SignalP"/>
    </source>
</evidence>
<protein>
    <submittedName>
        <fullName evidence="5">SLBB domain-containing protein</fullName>
    </submittedName>
</protein>
<dbReference type="Gene3D" id="3.10.560.10">
    <property type="entry name" value="Outer membrane lipoprotein wza domain like"/>
    <property type="match status" value="4"/>
</dbReference>
<proteinExistence type="predicted"/>
<accession>A0A9X0XEL5</accession>
<dbReference type="PANTHER" id="PTHR33619">
    <property type="entry name" value="POLYSACCHARIDE EXPORT PROTEIN GFCE-RELATED"/>
    <property type="match status" value="1"/>
</dbReference>
<dbReference type="GO" id="GO:0015159">
    <property type="term" value="F:polysaccharide transmembrane transporter activity"/>
    <property type="evidence" value="ECO:0007669"/>
    <property type="project" value="InterPro"/>
</dbReference>
<organism evidence="5 6">
    <name type="scientific">Aquariibacter lacus</name>
    <dbReference type="NCBI Taxonomy" id="2801332"/>
    <lineage>
        <taxon>Bacteria</taxon>
        <taxon>Pseudomonadati</taxon>
        <taxon>Pseudomonadota</taxon>
        <taxon>Betaproteobacteria</taxon>
        <taxon>Burkholderiales</taxon>
        <taxon>Sphaerotilaceae</taxon>
        <taxon>Aquariibacter</taxon>
    </lineage>
</organism>
<sequence>MPVCLSRRPAARLIARLLMLAPLAASAQGLPFATAFPEAALPPARSAGPAAPARAASPVAAVLAAPPAAAQPLPMPADPATAARPVVFGAQLFSGRFGHEAFSGFNADHQIAPGDRISLRMWGAFSFEAVQPVDPQGNVFIPNVGPVKLRGVRNGELNATVEAAVKRTYRANVGVYASLEAAQPVKVYVTGFVRAPGLYGGLSSDSVLNYLDKAGGIDVDRGSFLAVDVLRGGVSRGKINLYRFLLEGRIEPLQLQDGDTLVVSPRQFTVTVLGEAANPYVFEFDRSRLPAAELLAMARPKAGATHLSIVRRIGSERRSEYHPIGALDAVTIQDGDEVTFTADRYPGTILVRMEGAHLGERTLVLPYGATLKDALARLKPAPQAQVEAVQLFRRSVATRQKELLESSLRSLETAALTARSATSEESALRTREADLILQFIERARTVQTRGQVILAGRDSAASTLLEDNDVIRVPERSNTVLVNGEVLFPSALVFDDRATLADYVARAGGYSQGADTTRVVVIRQDGSVAEAAAGAMPRLLPGDELMVLPKIESKRIEVTRGITQILYQIAISARVLLGL</sequence>
<dbReference type="Gene3D" id="3.30.1950.10">
    <property type="entry name" value="wza like domain"/>
    <property type="match status" value="2"/>
</dbReference>
<dbReference type="AlphaFoldDB" id="A0A9X0XEL5"/>
<dbReference type="InterPro" id="IPR003715">
    <property type="entry name" value="Poly_export_N"/>
</dbReference>
<dbReference type="Proteomes" id="UP000643207">
    <property type="component" value="Unassembled WGS sequence"/>
</dbReference>
<dbReference type="RefSeq" id="WP_201824715.1">
    <property type="nucleotide sequence ID" value="NZ_JAERRA010000001.1"/>
</dbReference>
<feature type="domain" description="Polysaccharide export protein N-terminal" evidence="3">
    <location>
        <begin position="107"/>
        <end position="175"/>
    </location>
</feature>
<dbReference type="Pfam" id="PF02563">
    <property type="entry name" value="Poly_export"/>
    <property type="match status" value="1"/>
</dbReference>
<evidence type="ECO:0000313" key="6">
    <source>
        <dbReference type="Proteomes" id="UP000643207"/>
    </source>
</evidence>
<feature type="domain" description="Soluble ligand binding" evidence="4">
    <location>
        <begin position="480"/>
        <end position="528"/>
    </location>
</feature>
<comment type="caution">
    <text evidence="5">The sequence shown here is derived from an EMBL/GenBank/DDBJ whole genome shotgun (WGS) entry which is preliminary data.</text>
</comment>
<dbReference type="PANTHER" id="PTHR33619:SF3">
    <property type="entry name" value="POLYSACCHARIDE EXPORT PROTEIN GFCE-RELATED"/>
    <property type="match status" value="1"/>
</dbReference>
<dbReference type="EMBL" id="JAERRA010000001">
    <property type="protein sequence ID" value="MBL0719422.1"/>
    <property type="molecule type" value="Genomic_DNA"/>
</dbReference>
<dbReference type="InterPro" id="IPR049712">
    <property type="entry name" value="Poly_export"/>
</dbReference>
<evidence type="ECO:0000256" key="1">
    <source>
        <dbReference type="ARBA" id="ARBA00022729"/>
    </source>
</evidence>
<dbReference type="Pfam" id="PF10531">
    <property type="entry name" value="SLBB"/>
    <property type="match status" value="1"/>
</dbReference>
<evidence type="ECO:0000259" key="3">
    <source>
        <dbReference type="Pfam" id="PF02563"/>
    </source>
</evidence>
<keyword evidence="6" id="KW-1185">Reference proteome</keyword>
<gene>
    <name evidence="5" type="ORF">JI742_05905</name>
</gene>
<name>A0A9X0XEL5_9BURK</name>
<keyword evidence="1 2" id="KW-0732">Signal</keyword>